<dbReference type="InterPro" id="IPR019690">
    <property type="entry name" value="DUF2569"/>
</dbReference>
<feature type="transmembrane region" description="Helical" evidence="1">
    <location>
        <begin position="108"/>
        <end position="131"/>
    </location>
</feature>
<reference evidence="2 3" key="1">
    <citation type="submission" date="2017-06" db="EMBL/GenBank/DDBJ databases">
        <title>Complete genome sequence of Paenibacillus donghaensis KCTC 13049T isolated from East Sea sediment, South Korea.</title>
        <authorList>
            <person name="Jung B.K."/>
            <person name="Hong S.-J."/>
            <person name="Shin J.-H."/>
        </authorList>
    </citation>
    <scope>NUCLEOTIDE SEQUENCE [LARGE SCALE GENOMIC DNA]</scope>
    <source>
        <strain evidence="2 3">KCTC 13049</strain>
    </source>
</reference>
<evidence type="ECO:0000313" key="3">
    <source>
        <dbReference type="Proteomes" id="UP000249890"/>
    </source>
</evidence>
<keyword evidence="1" id="KW-1133">Transmembrane helix</keyword>
<evidence type="ECO:0008006" key="4">
    <source>
        <dbReference type="Google" id="ProtNLM"/>
    </source>
</evidence>
<dbReference type="OrthoDB" id="9155572at2"/>
<gene>
    <name evidence="2" type="ORF">B9T62_35095</name>
</gene>
<proteinExistence type="predicted"/>
<dbReference type="EMBL" id="CP021780">
    <property type="protein sequence ID" value="ASA25503.1"/>
    <property type="molecule type" value="Genomic_DNA"/>
</dbReference>
<accession>A0A2Z2KP95</accession>
<dbReference type="KEGG" id="pdh:B9T62_35095"/>
<protein>
    <recommendedName>
        <fullName evidence="4">DUF2569 domain-containing protein</fullName>
    </recommendedName>
</protein>
<organism evidence="2 3">
    <name type="scientific">Paenibacillus donghaensis</name>
    <dbReference type="NCBI Taxonomy" id="414771"/>
    <lineage>
        <taxon>Bacteria</taxon>
        <taxon>Bacillati</taxon>
        <taxon>Bacillota</taxon>
        <taxon>Bacilli</taxon>
        <taxon>Bacillales</taxon>
        <taxon>Paenibacillaceae</taxon>
        <taxon>Paenibacillus</taxon>
    </lineage>
</organism>
<dbReference type="RefSeq" id="WP_087919466.1">
    <property type="nucleotide sequence ID" value="NZ_CP021780.1"/>
</dbReference>
<keyword evidence="1" id="KW-0812">Transmembrane</keyword>
<sequence>MGMIQPGYDRIELKPDSPRGLGGWMILVQLGLYVSIARLVSLIINYVIPAFQPEIWDVLTTPGSAAYDPLWKPALIFEAAANIFFLLGAVFLLVLMYRKKATFPRWMIFYYAGNLLVLIIDYVLMDNIQILKDMNEPNSTQEIARMLVSCIIWIPYMIRSRRVHNTFIN</sequence>
<evidence type="ECO:0000313" key="2">
    <source>
        <dbReference type="EMBL" id="ASA25503.1"/>
    </source>
</evidence>
<dbReference type="Pfam" id="PF10754">
    <property type="entry name" value="DUF2569"/>
    <property type="match status" value="1"/>
</dbReference>
<feature type="transmembrane region" description="Helical" evidence="1">
    <location>
        <begin position="74"/>
        <end position="96"/>
    </location>
</feature>
<dbReference type="AlphaFoldDB" id="A0A2Z2KP95"/>
<name>A0A2Z2KP95_9BACL</name>
<keyword evidence="3" id="KW-1185">Reference proteome</keyword>
<dbReference type="Proteomes" id="UP000249890">
    <property type="component" value="Chromosome"/>
</dbReference>
<evidence type="ECO:0000256" key="1">
    <source>
        <dbReference type="SAM" id="Phobius"/>
    </source>
</evidence>
<keyword evidence="1" id="KW-0472">Membrane</keyword>
<feature type="transmembrane region" description="Helical" evidence="1">
    <location>
        <begin position="21"/>
        <end position="48"/>
    </location>
</feature>